<keyword evidence="2" id="KW-1185">Reference proteome</keyword>
<dbReference type="InterPro" id="IPR036366">
    <property type="entry name" value="PGBDSf"/>
</dbReference>
<reference evidence="2" key="1">
    <citation type="journal article" date="2019" name="Int. J. Syst. Evol. Microbiol.">
        <title>The Global Catalogue of Microorganisms (GCM) 10K type strain sequencing project: providing services to taxonomists for standard genome sequencing and annotation.</title>
        <authorList>
            <consortium name="The Broad Institute Genomics Platform"/>
            <consortium name="The Broad Institute Genome Sequencing Center for Infectious Disease"/>
            <person name="Wu L."/>
            <person name="Ma J."/>
        </authorList>
    </citation>
    <scope>NUCLEOTIDE SEQUENCE [LARGE SCALE GENOMIC DNA]</scope>
    <source>
        <strain evidence="2">CECT 7297</strain>
    </source>
</reference>
<comment type="caution">
    <text evidence="1">The sequence shown here is derived from an EMBL/GenBank/DDBJ whole genome shotgun (WGS) entry which is preliminary data.</text>
</comment>
<dbReference type="EMBL" id="JBHSDI010000001">
    <property type="protein sequence ID" value="MFC4257802.1"/>
    <property type="molecule type" value="Genomic_DNA"/>
</dbReference>
<sequence>MTLRIENSVGKKGINRSGDVKLVQALINTISLPQFDAKLVVDGLSGPKTERAISSFQSAVVGMMRPDGRVDPGGRTLRALTANLTATESEQIKLMVAHPGARIKAPEIDQRRFRATAQKLNEVVVYHESVPASARLVSEYSKRIVAAAALESGMSRAVITSTFRTYQQQATIMLRNAKVDLDKQYRLYGGHGDAVLDIYDKNKGLSDQEIVVLMVDKIRELHASGDYVSKHCVSPESYVNYNVFDLGVNSNRAVNPNFDASAFNSALKSYKEKGLIAGLIDERTKSNNCWHVEIKVEVRNVDHLWDRVLKSSNMAYA</sequence>
<evidence type="ECO:0000313" key="2">
    <source>
        <dbReference type="Proteomes" id="UP001595798"/>
    </source>
</evidence>
<accession>A0ABV8QBS0</accession>
<dbReference type="Proteomes" id="UP001595798">
    <property type="component" value="Unassembled WGS sequence"/>
</dbReference>
<name>A0ABV8QBS0_9GAMM</name>
<proteinExistence type="predicted"/>
<dbReference type="RefSeq" id="WP_379885060.1">
    <property type="nucleotide sequence ID" value="NZ_JBHSDI010000001.1"/>
</dbReference>
<dbReference type="Gene3D" id="1.10.101.10">
    <property type="entry name" value="PGBD-like superfamily/PGBD"/>
    <property type="match status" value="1"/>
</dbReference>
<protein>
    <submittedName>
        <fullName evidence="1">Peptidoglycan-binding protein</fullName>
    </submittedName>
</protein>
<organism evidence="1 2">
    <name type="scientific">Marinobacter lacisalsi</name>
    <dbReference type="NCBI Taxonomy" id="475979"/>
    <lineage>
        <taxon>Bacteria</taxon>
        <taxon>Pseudomonadati</taxon>
        <taxon>Pseudomonadota</taxon>
        <taxon>Gammaproteobacteria</taxon>
        <taxon>Pseudomonadales</taxon>
        <taxon>Marinobacteraceae</taxon>
        <taxon>Marinobacter</taxon>
    </lineage>
</organism>
<evidence type="ECO:0000313" key="1">
    <source>
        <dbReference type="EMBL" id="MFC4257802.1"/>
    </source>
</evidence>
<gene>
    <name evidence="1" type="ORF">ACFOZ5_02015</name>
</gene>